<evidence type="ECO:0000313" key="1">
    <source>
        <dbReference type="EMBL" id="GAA3903789.1"/>
    </source>
</evidence>
<gene>
    <name evidence="1" type="ORF">GCM10022207_86180</name>
</gene>
<name>A0ABP7LKN0_9ACTN</name>
<comment type="caution">
    <text evidence="1">The sequence shown here is derived from an EMBL/GenBank/DDBJ whole genome shotgun (WGS) entry which is preliminary data.</text>
</comment>
<sequence length="75" mass="8274">MTQEIHSRCGSYGSRLHRADDGTRVAYARWPDASARERCQGVDPQALSSMREAIAASFPDIRCQLIDDLPAEPLG</sequence>
<dbReference type="RefSeq" id="WP_345554221.1">
    <property type="nucleotide sequence ID" value="NZ_BAAAZA010000054.1"/>
</dbReference>
<protein>
    <recommendedName>
        <fullName evidence="3">Antibiotic biosynthesis monooxygenase</fullName>
    </recommendedName>
</protein>
<evidence type="ECO:0008006" key="3">
    <source>
        <dbReference type="Google" id="ProtNLM"/>
    </source>
</evidence>
<accession>A0ABP7LKN0</accession>
<proteinExistence type="predicted"/>
<organism evidence="1 2">
    <name type="scientific">Streptomyces lannensis</name>
    <dbReference type="NCBI Taxonomy" id="766498"/>
    <lineage>
        <taxon>Bacteria</taxon>
        <taxon>Bacillati</taxon>
        <taxon>Actinomycetota</taxon>
        <taxon>Actinomycetes</taxon>
        <taxon>Kitasatosporales</taxon>
        <taxon>Streptomycetaceae</taxon>
        <taxon>Streptomyces</taxon>
    </lineage>
</organism>
<dbReference type="Proteomes" id="UP001501563">
    <property type="component" value="Unassembled WGS sequence"/>
</dbReference>
<evidence type="ECO:0000313" key="2">
    <source>
        <dbReference type="Proteomes" id="UP001501563"/>
    </source>
</evidence>
<reference evidence="2" key="1">
    <citation type="journal article" date="2019" name="Int. J. Syst. Evol. Microbiol.">
        <title>The Global Catalogue of Microorganisms (GCM) 10K type strain sequencing project: providing services to taxonomists for standard genome sequencing and annotation.</title>
        <authorList>
            <consortium name="The Broad Institute Genomics Platform"/>
            <consortium name="The Broad Institute Genome Sequencing Center for Infectious Disease"/>
            <person name="Wu L."/>
            <person name="Ma J."/>
        </authorList>
    </citation>
    <scope>NUCLEOTIDE SEQUENCE [LARGE SCALE GENOMIC DNA]</scope>
    <source>
        <strain evidence="2">JCM 16578</strain>
    </source>
</reference>
<dbReference type="EMBL" id="BAAAZA010000054">
    <property type="protein sequence ID" value="GAA3903789.1"/>
    <property type="molecule type" value="Genomic_DNA"/>
</dbReference>
<keyword evidence="2" id="KW-1185">Reference proteome</keyword>